<dbReference type="Gene3D" id="2.60.40.10">
    <property type="entry name" value="Immunoglobulins"/>
    <property type="match status" value="3"/>
</dbReference>
<feature type="region of interest" description="Disordered" evidence="6">
    <location>
        <begin position="1403"/>
        <end position="1433"/>
    </location>
</feature>
<evidence type="ECO:0000256" key="5">
    <source>
        <dbReference type="ARBA" id="ARBA00023319"/>
    </source>
</evidence>
<dbReference type="InterPro" id="IPR036179">
    <property type="entry name" value="Ig-like_dom_sf"/>
</dbReference>
<evidence type="ECO:0000256" key="6">
    <source>
        <dbReference type="SAM" id="MobiDB-lite"/>
    </source>
</evidence>
<reference evidence="8" key="1">
    <citation type="journal article" date="2023" name="G3 (Bethesda)">
        <title>A reference genome for the long-term kleptoplast-retaining sea slug Elysia crispata morphotype clarki.</title>
        <authorList>
            <person name="Eastman K.E."/>
            <person name="Pendleton A.L."/>
            <person name="Shaikh M.A."/>
            <person name="Suttiyut T."/>
            <person name="Ogas R."/>
            <person name="Tomko P."/>
            <person name="Gavelis G."/>
            <person name="Widhalm J.R."/>
            <person name="Wisecaver J.H."/>
        </authorList>
    </citation>
    <scope>NUCLEOTIDE SEQUENCE</scope>
    <source>
        <strain evidence="8">ECLA1</strain>
    </source>
</reference>
<dbReference type="InterPro" id="IPR007110">
    <property type="entry name" value="Ig-like_dom"/>
</dbReference>
<feature type="compositionally biased region" description="Polar residues" evidence="6">
    <location>
        <begin position="1413"/>
        <end position="1425"/>
    </location>
</feature>
<dbReference type="GO" id="GO:0050839">
    <property type="term" value="F:cell adhesion molecule binding"/>
    <property type="evidence" value="ECO:0007669"/>
    <property type="project" value="TreeGrafter"/>
</dbReference>
<keyword evidence="9" id="KW-1185">Reference proteome</keyword>
<dbReference type="GO" id="GO:0098609">
    <property type="term" value="P:cell-cell adhesion"/>
    <property type="evidence" value="ECO:0007669"/>
    <property type="project" value="TreeGrafter"/>
</dbReference>
<keyword evidence="4" id="KW-0325">Glycoprotein</keyword>
<comment type="caution">
    <text evidence="8">The sequence shown here is derived from an EMBL/GenBank/DDBJ whole genome shotgun (WGS) entry which is preliminary data.</text>
</comment>
<feature type="compositionally biased region" description="Low complexity" evidence="6">
    <location>
        <begin position="1595"/>
        <end position="1607"/>
    </location>
</feature>
<evidence type="ECO:0000256" key="4">
    <source>
        <dbReference type="ARBA" id="ARBA00023180"/>
    </source>
</evidence>
<dbReference type="Pfam" id="PF13895">
    <property type="entry name" value="Ig_2"/>
    <property type="match status" value="1"/>
</dbReference>
<organism evidence="8 9">
    <name type="scientific">Elysia crispata</name>
    <name type="common">lettuce slug</name>
    <dbReference type="NCBI Taxonomy" id="231223"/>
    <lineage>
        <taxon>Eukaryota</taxon>
        <taxon>Metazoa</taxon>
        <taxon>Spiralia</taxon>
        <taxon>Lophotrochozoa</taxon>
        <taxon>Mollusca</taxon>
        <taxon>Gastropoda</taxon>
        <taxon>Heterobranchia</taxon>
        <taxon>Euthyneura</taxon>
        <taxon>Panpulmonata</taxon>
        <taxon>Sacoglossa</taxon>
        <taxon>Placobranchoidea</taxon>
        <taxon>Plakobranchidae</taxon>
        <taxon>Elysia</taxon>
    </lineage>
</organism>
<name>A0AAE1AWS2_9GAST</name>
<dbReference type="PROSITE" id="PS50835">
    <property type="entry name" value="IG_LIKE"/>
    <property type="match status" value="3"/>
</dbReference>
<dbReference type="GO" id="GO:0005911">
    <property type="term" value="C:cell-cell junction"/>
    <property type="evidence" value="ECO:0007669"/>
    <property type="project" value="TreeGrafter"/>
</dbReference>
<dbReference type="SMART" id="SM00408">
    <property type="entry name" value="IGc2"/>
    <property type="match status" value="2"/>
</dbReference>
<evidence type="ECO:0000256" key="1">
    <source>
        <dbReference type="ARBA" id="ARBA00004479"/>
    </source>
</evidence>
<feature type="region of interest" description="Disordered" evidence="6">
    <location>
        <begin position="1515"/>
        <end position="1538"/>
    </location>
</feature>
<evidence type="ECO:0000256" key="2">
    <source>
        <dbReference type="ARBA" id="ARBA00023136"/>
    </source>
</evidence>
<feature type="compositionally biased region" description="Basic and acidic residues" evidence="6">
    <location>
        <begin position="1518"/>
        <end position="1538"/>
    </location>
</feature>
<dbReference type="GO" id="GO:0005886">
    <property type="term" value="C:plasma membrane"/>
    <property type="evidence" value="ECO:0007669"/>
    <property type="project" value="TreeGrafter"/>
</dbReference>
<keyword evidence="3" id="KW-1015">Disulfide bond</keyword>
<feature type="domain" description="Ig-like" evidence="7">
    <location>
        <begin position="271"/>
        <end position="384"/>
    </location>
</feature>
<feature type="region of interest" description="Disordered" evidence="6">
    <location>
        <begin position="1184"/>
        <end position="1223"/>
    </location>
</feature>
<dbReference type="InterPro" id="IPR003599">
    <property type="entry name" value="Ig_sub"/>
</dbReference>
<evidence type="ECO:0000313" key="8">
    <source>
        <dbReference type="EMBL" id="KAK3794696.1"/>
    </source>
</evidence>
<dbReference type="Proteomes" id="UP001283361">
    <property type="component" value="Unassembled WGS sequence"/>
</dbReference>
<dbReference type="CDD" id="cd00096">
    <property type="entry name" value="Ig"/>
    <property type="match status" value="1"/>
</dbReference>
<feature type="compositionally biased region" description="Basic and acidic residues" evidence="6">
    <location>
        <begin position="1196"/>
        <end position="1208"/>
    </location>
</feature>
<feature type="domain" description="Ig-like" evidence="7">
    <location>
        <begin position="162"/>
        <end position="244"/>
    </location>
</feature>
<feature type="region of interest" description="Disordered" evidence="6">
    <location>
        <begin position="697"/>
        <end position="717"/>
    </location>
</feature>
<protein>
    <recommendedName>
        <fullName evidence="7">Ig-like domain-containing protein</fullName>
    </recommendedName>
</protein>
<dbReference type="EMBL" id="JAWDGP010001097">
    <property type="protein sequence ID" value="KAK3794696.1"/>
    <property type="molecule type" value="Genomic_DNA"/>
</dbReference>
<gene>
    <name evidence="8" type="ORF">RRG08_056712</name>
</gene>
<comment type="subcellular location">
    <subcellularLocation>
        <location evidence="1">Membrane</location>
        <topology evidence="1">Single-pass type I membrane protein</topology>
    </subcellularLocation>
</comment>
<feature type="domain" description="Ig-like" evidence="7">
    <location>
        <begin position="33"/>
        <end position="157"/>
    </location>
</feature>
<dbReference type="SMART" id="SM00409">
    <property type="entry name" value="IG"/>
    <property type="match status" value="3"/>
</dbReference>
<proteinExistence type="predicted"/>
<feature type="compositionally biased region" description="Low complexity" evidence="6">
    <location>
        <begin position="1209"/>
        <end position="1220"/>
    </location>
</feature>
<evidence type="ECO:0000259" key="7">
    <source>
        <dbReference type="PROSITE" id="PS50835"/>
    </source>
</evidence>
<feature type="region of interest" description="Disordered" evidence="6">
    <location>
        <begin position="1592"/>
        <end position="1620"/>
    </location>
</feature>
<evidence type="ECO:0000313" key="9">
    <source>
        <dbReference type="Proteomes" id="UP001283361"/>
    </source>
</evidence>
<keyword evidence="5" id="KW-0393">Immunoglobulin domain</keyword>
<evidence type="ECO:0000256" key="3">
    <source>
        <dbReference type="ARBA" id="ARBA00023157"/>
    </source>
</evidence>
<dbReference type="InterPro" id="IPR013783">
    <property type="entry name" value="Ig-like_fold"/>
</dbReference>
<keyword evidence="2" id="KW-0472">Membrane</keyword>
<dbReference type="PANTHER" id="PTHR11640:SF158">
    <property type="entry name" value="V-SET AND IMMUNOGLOBULIN DOMAIN-CONTAINING PROTEIN 10-LIKE 2"/>
    <property type="match status" value="1"/>
</dbReference>
<accession>A0AAE1AWS2</accession>
<dbReference type="InterPro" id="IPR051275">
    <property type="entry name" value="Cell_adhesion_signaling"/>
</dbReference>
<sequence length="1701" mass="188476">MNIYDFRFFALQVYDGVDRQQKLVEMTRIHAVPISALRISTRESFITVIEHATDLLLRCHALFHNSEDELTSVTWYHVTPPTFATHEIFTVDVTGEQPRYFFSGKWAGRGMLQPIGEGVTGVSIVLPARFVTRTDAGKYRCQLESLMSSGFGDVTVTVHYPPGTSLVLSPNGLVQRDEGAHLTLSCSAQCSPQCDYRWYKAGRTISSTPIVNIRSVSRDDSGLYACRAHNIAGSSIQPVDVRVRFAAVVTALSLSTLPTNPVHNASVMFKPSMPLPVASGESEEMSVAMAKHNIGNSLWQFTVTLVCNVTGWPDPVIKWSTPQKPVGEPTNPETNIPGFQVFTHPWSLTQKSGVGVIRSATCLDNGFYSCFSFNTGSINTETLPSYMSNQSVLLDLPCSPVDLKSKRLLSSLSAGGFSAKLYRNGDVKGFENDTLNKKLCQSNSGSIESDGESEIIVAELNSITTIRACFIGNPKPTLEFRRLGVDLSNTRSDYQRREVPSLNSRKHIPIEHFPKFLQNQETGVKADGQLNVSGNTNSAKAYDISRDIGTKGKAIKKNKPRFNDKVNGVGDELVFDYVSLPSFNKSFAQTTADVHPLTMQCSGNDSSSFCFAEMNITVTSPIQYGLYEVMAKNSYGITRRKYRIVSRQAPLAPYHFRLENVSSALACFSWKENFNGGAKQSFHLCFRRDTGALGNLTKSESVEDQTEDNSCKPLTIQSNDLPMVSDKGDHQSRTDSDSHHFHTHCQSLLIPSTRYNATIFSTNQYGRSKEFRSISFQTKPKLKPIASFLTSTAPSFSKVFLSVSATEDSAAHSTELGKTTPSLAAISTGPLQPPLAIFAVDEDGDVESELLANNQEIQLPDLSKEDNLLDQDILEDTGQAQKSFEEDHEDAFLDELLFDEDDLIYGEINDIPFFQLFGVHHPIYNDFSDEHLPKSSTKNLLPYESNSTAKKVHLIRNRHKSPPVHLQKLLLRYSRPHSKLKIPKTEISSKNISFISFTSPTPSNSSSAQPMTTVSFVTRDKEATPSPVVTRHRFLMITSTAGVAFTIAMVVLSLICLRLFRRHRKLTQLKRRYQQRMTEKANLRRRYPSVQVEDANIAGNRLSSLRGRPPSHPWRFKPQAPPMLLPRKDVTQISQPQDLDLKRRSITCVSNENAFYFPPASALQDSPLRLPVNNQNLVQRQLRPTSSTPAIGKVADQLKKEKSGERDSVSLSASSSPTPSKNQLAVPTITIGEDCSFSRTCPPISIPSYLDLHTDDNELSFDLDPYHGRHDHLRPPSHHSSYSSIRQGAPLLLRLDSSSSGATGNYFNLYEGLTSKSSRSRSPSNVYDPLTFELCARSNPPSRRGSHVKGENRIDKTIPIDKNTNGKALPLNDTYVSPDAGSTSDKSLSMSCQADQVTVYQHSGSEPFRSDSVLASSSQTTTEVGTNPKMKMENQKPTLDKKLASEYERIVGQSTVFFSEKKSSVNENDFSFGSQKPRKSLDLRNLFRSSFPRNSGETDNLNVTRDMATPVDSVSTLKNREKRPTMPPSRSDRTLSKDERVNNGISRKTVSRIPILPASNLERLHGLEEPIYADIDDDSENGKTIPYLHDCNNRHNSNSKTNTKHNSGGNSHCRLAEPSPPNPCLKAPRASFSKTFVSLSSILSQNKSLSGKTSVTEKFSSDSSARCHSILPDIMLCTDKGNSEQACEEEAYSTIDFAAGV</sequence>
<dbReference type="InterPro" id="IPR003598">
    <property type="entry name" value="Ig_sub2"/>
</dbReference>
<dbReference type="PANTHER" id="PTHR11640">
    <property type="entry name" value="NEPHRIN"/>
    <property type="match status" value="1"/>
</dbReference>
<dbReference type="SUPFAM" id="SSF48726">
    <property type="entry name" value="Immunoglobulin"/>
    <property type="match status" value="3"/>
</dbReference>